<accession>A0A0R2B7E6</accession>
<sequence>MNKAKYLLVAVFAGVLMLLTGCGSINNTYNSFGSSSFASADAEQALQTLKVDDKKATLTVDYYAETGLLGSIKHFSTEVSGDVDQSAKTMTFSLDGKSFKMNYAVDGDKLTLSAKGESMVFYTKGSKQYTKNRQNFSASQSSLMDQSSRSADEADSTDDEESSSSSTDDSDTTQMSDDDRTAFAKKVVQSVVPDLRKTLAGSWKFSDHSTSWPTDATLSFTTDGKYSGNIQAPEPDWSATDLKMSGTYQIDEGKLTADVASAAEFTDMHDVKTFSDLKAAMPDYYFPMTTDYTESGKLNSQATNAHKTGAIDFHLVNNTFRVQSATQIADFSALGTEFTKTN</sequence>
<feature type="compositionally biased region" description="Low complexity" evidence="1">
    <location>
        <begin position="137"/>
        <end position="149"/>
    </location>
</feature>
<dbReference type="Proteomes" id="UP000051672">
    <property type="component" value="Unassembled WGS sequence"/>
</dbReference>
<dbReference type="AlphaFoldDB" id="A0A0R2B7E6"/>
<evidence type="ECO:0000313" key="2">
    <source>
        <dbReference type="EMBL" id="KRM72233.1"/>
    </source>
</evidence>
<feature type="compositionally biased region" description="Acidic residues" evidence="1">
    <location>
        <begin position="153"/>
        <end position="162"/>
    </location>
</feature>
<name>A0A0R2B7E6_9LACO</name>
<dbReference type="EMBL" id="AYZQ01000002">
    <property type="protein sequence ID" value="KRM72233.1"/>
    <property type="molecule type" value="Genomic_DNA"/>
</dbReference>
<comment type="caution">
    <text evidence="2">The sequence shown here is derived from an EMBL/GenBank/DDBJ whole genome shotgun (WGS) entry which is preliminary data.</text>
</comment>
<dbReference type="PROSITE" id="PS51257">
    <property type="entry name" value="PROKAR_LIPOPROTEIN"/>
    <property type="match status" value="1"/>
</dbReference>
<evidence type="ECO:0000313" key="3">
    <source>
        <dbReference type="Proteomes" id="UP000051672"/>
    </source>
</evidence>
<protein>
    <recommendedName>
        <fullName evidence="4">Lipoprotein</fullName>
    </recommendedName>
</protein>
<keyword evidence="3" id="KW-1185">Reference proteome</keyword>
<dbReference type="RefSeq" id="WP_057894495.1">
    <property type="nucleotide sequence ID" value="NZ_AYZQ01000002.1"/>
</dbReference>
<feature type="compositionally biased region" description="Low complexity" evidence="1">
    <location>
        <begin position="163"/>
        <end position="175"/>
    </location>
</feature>
<organism evidence="2 3">
    <name type="scientific">Lacticaseibacillus brantae DSM 23927</name>
    <dbReference type="NCBI Taxonomy" id="1423727"/>
    <lineage>
        <taxon>Bacteria</taxon>
        <taxon>Bacillati</taxon>
        <taxon>Bacillota</taxon>
        <taxon>Bacilli</taxon>
        <taxon>Lactobacillales</taxon>
        <taxon>Lactobacillaceae</taxon>
        <taxon>Lacticaseibacillus</taxon>
    </lineage>
</organism>
<dbReference type="PATRIC" id="fig|1423727.3.peg.1238"/>
<reference evidence="2 3" key="1">
    <citation type="journal article" date="2015" name="Genome Announc.">
        <title>Expanding the biotechnology potential of lactobacilli through comparative genomics of 213 strains and associated genera.</title>
        <authorList>
            <person name="Sun Z."/>
            <person name="Harris H.M."/>
            <person name="McCann A."/>
            <person name="Guo C."/>
            <person name="Argimon S."/>
            <person name="Zhang W."/>
            <person name="Yang X."/>
            <person name="Jeffery I.B."/>
            <person name="Cooney J.C."/>
            <person name="Kagawa T.F."/>
            <person name="Liu W."/>
            <person name="Song Y."/>
            <person name="Salvetti E."/>
            <person name="Wrobel A."/>
            <person name="Rasinkangas P."/>
            <person name="Parkhill J."/>
            <person name="Rea M.C."/>
            <person name="O'Sullivan O."/>
            <person name="Ritari J."/>
            <person name="Douillard F.P."/>
            <person name="Paul Ross R."/>
            <person name="Yang R."/>
            <person name="Briner A.E."/>
            <person name="Felis G.E."/>
            <person name="de Vos W.M."/>
            <person name="Barrangou R."/>
            <person name="Klaenhammer T.R."/>
            <person name="Caufield P.W."/>
            <person name="Cui Y."/>
            <person name="Zhang H."/>
            <person name="O'Toole P.W."/>
        </authorList>
    </citation>
    <scope>NUCLEOTIDE SEQUENCE [LARGE SCALE GENOMIC DNA]</scope>
    <source>
        <strain evidence="2 3">DSM 23927</strain>
    </source>
</reference>
<feature type="region of interest" description="Disordered" evidence="1">
    <location>
        <begin position="133"/>
        <end position="176"/>
    </location>
</feature>
<gene>
    <name evidence="2" type="ORF">FC34_GL001218</name>
</gene>
<evidence type="ECO:0000256" key="1">
    <source>
        <dbReference type="SAM" id="MobiDB-lite"/>
    </source>
</evidence>
<proteinExistence type="predicted"/>
<evidence type="ECO:0008006" key="4">
    <source>
        <dbReference type="Google" id="ProtNLM"/>
    </source>
</evidence>